<organism evidence="2 3">
    <name type="scientific">Chryseobacterium vrystaatense</name>
    <dbReference type="NCBI Taxonomy" id="307480"/>
    <lineage>
        <taxon>Bacteria</taxon>
        <taxon>Pseudomonadati</taxon>
        <taxon>Bacteroidota</taxon>
        <taxon>Flavobacteriia</taxon>
        <taxon>Flavobacteriales</taxon>
        <taxon>Weeksellaceae</taxon>
        <taxon>Chryseobacterium group</taxon>
        <taxon>Chryseobacterium</taxon>
    </lineage>
</organism>
<name>A0A1M5F9Y8_9FLAO</name>
<dbReference type="EMBL" id="FQVE01000003">
    <property type="protein sequence ID" value="SHF88296.1"/>
    <property type="molecule type" value="Genomic_DNA"/>
</dbReference>
<sequence>MMKKIKNLLWVCTLLLSAKIYCQIGIHTANPAATLDIASKNSTGLGRDVEGILIPRVDRQRAQSMNNVPVSTMVYVNDVSTGTQTDTAKNIDTSGFYYFSDANVWTKVSTPASTGNIFVPTVVAAGNATNSFTQNFGSGFARWTFTAYLNDGNWNTADNTYIVPKTGFYQLSLQGIMQPSSDLTNSFTWYVKYDNNYYDYRNITGVENIYTYISGGMLSVFLSEGQVIEFGAIPCNRGNCPNNSYYTITDRSFVITYLGT</sequence>
<evidence type="ECO:0000256" key="1">
    <source>
        <dbReference type="SAM" id="SignalP"/>
    </source>
</evidence>
<dbReference type="Proteomes" id="UP000184108">
    <property type="component" value="Unassembled WGS sequence"/>
</dbReference>
<keyword evidence="1" id="KW-0732">Signal</keyword>
<gene>
    <name evidence="2" type="ORF">SAMN02787073_3188</name>
</gene>
<protein>
    <recommendedName>
        <fullName evidence="4">C1q domain-containing protein</fullName>
    </recommendedName>
</protein>
<reference evidence="3" key="1">
    <citation type="submission" date="2016-11" db="EMBL/GenBank/DDBJ databases">
        <authorList>
            <person name="Varghese N."/>
            <person name="Submissions S."/>
        </authorList>
    </citation>
    <scope>NUCLEOTIDE SEQUENCE [LARGE SCALE GENOMIC DNA]</scope>
    <source>
        <strain evidence="3">YR203</strain>
    </source>
</reference>
<evidence type="ECO:0000313" key="3">
    <source>
        <dbReference type="Proteomes" id="UP000184108"/>
    </source>
</evidence>
<accession>A0A1M5F9Y8</accession>
<feature type="chain" id="PRO_5012906238" description="C1q domain-containing protein" evidence="1">
    <location>
        <begin position="23"/>
        <end position="260"/>
    </location>
</feature>
<proteinExistence type="predicted"/>
<dbReference type="AlphaFoldDB" id="A0A1M5F9Y8"/>
<feature type="signal peptide" evidence="1">
    <location>
        <begin position="1"/>
        <end position="22"/>
    </location>
</feature>
<evidence type="ECO:0000313" key="2">
    <source>
        <dbReference type="EMBL" id="SHF88296.1"/>
    </source>
</evidence>
<evidence type="ECO:0008006" key="4">
    <source>
        <dbReference type="Google" id="ProtNLM"/>
    </source>
</evidence>